<feature type="transmembrane region" description="Helical" evidence="7">
    <location>
        <begin position="102"/>
        <end position="120"/>
    </location>
</feature>
<dbReference type="Gene3D" id="1.20.1250.20">
    <property type="entry name" value="MFS general substrate transporter like domains"/>
    <property type="match status" value="2"/>
</dbReference>
<dbReference type="GO" id="GO:0022857">
    <property type="term" value="F:transmembrane transporter activity"/>
    <property type="evidence" value="ECO:0007669"/>
    <property type="project" value="InterPro"/>
</dbReference>
<dbReference type="InterPro" id="IPR020846">
    <property type="entry name" value="MFS_dom"/>
</dbReference>
<dbReference type="FunFam" id="1.20.1250.20:FF:000013">
    <property type="entry name" value="MFS general substrate transporter"/>
    <property type="match status" value="1"/>
</dbReference>
<feature type="transmembrane region" description="Helical" evidence="7">
    <location>
        <begin position="329"/>
        <end position="348"/>
    </location>
</feature>
<dbReference type="EMBL" id="CAJNOH010000141">
    <property type="protein sequence ID" value="CAF0901406.1"/>
    <property type="molecule type" value="Genomic_DNA"/>
</dbReference>
<dbReference type="EMBL" id="CAJNOL010000195">
    <property type="protein sequence ID" value="CAF0924021.1"/>
    <property type="molecule type" value="Genomic_DNA"/>
</dbReference>
<feature type="transmembrane region" description="Helical" evidence="7">
    <location>
        <begin position="264"/>
        <end position="285"/>
    </location>
</feature>
<evidence type="ECO:0000313" key="9">
    <source>
        <dbReference type="EMBL" id="CAF0901406.1"/>
    </source>
</evidence>
<evidence type="ECO:0000313" key="11">
    <source>
        <dbReference type="EMBL" id="CAF0924021.1"/>
    </source>
</evidence>
<feature type="transmembrane region" description="Helical" evidence="7">
    <location>
        <begin position="422"/>
        <end position="443"/>
    </location>
</feature>
<feature type="transmembrane region" description="Helical" evidence="7">
    <location>
        <begin position="132"/>
        <end position="152"/>
    </location>
</feature>
<dbReference type="PROSITE" id="PS50850">
    <property type="entry name" value="MFS"/>
    <property type="match status" value="1"/>
</dbReference>
<feature type="transmembrane region" description="Helical" evidence="7">
    <location>
        <begin position="31"/>
        <end position="49"/>
    </location>
</feature>
<keyword evidence="12" id="KW-1185">Reference proteome</keyword>
<dbReference type="FunFam" id="1.20.1250.20:FF:000018">
    <property type="entry name" value="MFS transporter permease"/>
    <property type="match status" value="1"/>
</dbReference>
<dbReference type="Proteomes" id="UP000663854">
    <property type="component" value="Unassembled WGS sequence"/>
</dbReference>
<evidence type="ECO:0000256" key="6">
    <source>
        <dbReference type="SAM" id="MobiDB-lite"/>
    </source>
</evidence>
<proteinExistence type="predicted"/>
<keyword evidence="4 7" id="KW-1133">Transmembrane helix</keyword>
<dbReference type="InterPro" id="IPR011701">
    <property type="entry name" value="MFS"/>
</dbReference>
<dbReference type="AlphaFoldDB" id="A0A814ANA2"/>
<feature type="transmembrane region" description="Helical" evidence="7">
    <location>
        <begin position="389"/>
        <end position="410"/>
    </location>
</feature>
<evidence type="ECO:0000259" key="8">
    <source>
        <dbReference type="PROSITE" id="PS50850"/>
    </source>
</evidence>
<feature type="transmembrane region" description="Helical" evidence="7">
    <location>
        <begin position="354"/>
        <end position="377"/>
    </location>
</feature>
<feature type="transmembrane region" description="Helical" evidence="7">
    <location>
        <begin position="72"/>
        <end position="90"/>
    </location>
</feature>
<dbReference type="Pfam" id="PF07690">
    <property type="entry name" value="MFS_1"/>
    <property type="match status" value="1"/>
</dbReference>
<evidence type="ECO:0000313" key="12">
    <source>
        <dbReference type="Proteomes" id="UP000663870"/>
    </source>
</evidence>
<evidence type="ECO:0000256" key="2">
    <source>
        <dbReference type="ARBA" id="ARBA00022448"/>
    </source>
</evidence>
<evidence type="ECO:0000256" key="7">
    <source>
        <dbReference type="SAM" id="Phobius"/>
    </source>
</evidence>
<accession>A0A814ANA2</accession>
<feature type="transmembrane region" description="Helical" evidence="7">
    <location>
        <begin position="195"/>
        <end position="215"/>
    </location>
</feature>
<dbReference type="GO" id="GO:0016020">
    <property type="term" value="C:membrane"/>
    <property type="evidence" value="ECO:0007669"/>
    <property type="project" value="UniProtKB-SubCell"/>
</dbReference>
<comment type="subcellular location">
    <subcellularLocation>
        <location evidence="1">Membrane</location>
        <topology evidence="1">Multi-pass membrane protein</topology>
    </subcellularLocation>
</comment>
<evidence type="ECO:0000256" key="3">
    <source>
        <dbReference type="ARBA" id="ARBA00022692"/>
    </source>
</evidence>
<protein>
    <recommendedName>
        <fullName evidence="8">Major facilitator superfamily (MFS) profile domain-containing protein</fullName>
    </recommendedName>
</protein>
<dbReference type="EMBL" id="CAJNOL010000186">
    <property type="protein sequence ID" value="CAF0917204.1"/>
    <property type="molecule type" value="Genomic_DNA"/>
</dbReference>
<feature type="transmembrane region" description="Helical" evidence="7">
    <location>
        <begin position="164"/>
        <end position="183"/>
    </location>
</feature>
<feature type="transmembrane region" description="Helical" evidence="7">
    <location>
        <begin position="297"/>
        <end position="317"/>
    </location>
</feature>
<reference evidence="10" key="1">
    <citation type="submission" date="2021-02" db="EMBL/GenBank/DDBJ databases">
        <authorList>
            <person name="Nowell W R."/>
        </authorList>
    </citation>
    <scope>NUCLEOTIDE SEQUENCE</scope>
</reference>
<dbReference type="PANTHER" id="PTHR43791:SF36">
    <property type="entry name" value="TRANSPORTER, PUTATIVE (AFU_ORTHOLOGUE AFUA_6G08340)-RELATED"/>
    <property type="match status" value="1"/>
</dbReference>
<name>A0A814ANA2_9BILA</name>
<keyword evidence="5 7" id="KW-0472">Membrane</keyword>
<organism evidence="10 12">
    <name type="scientific">Rotaria sordida</name>
    <dbReference type="NCBI Taxonomy" id="392033"/>
    <lineage>
        <taxon>Eukaryota</taxon>
        <taxon>Metazoa</taxon>
        <taxon>Spiralia</taxon>
        <taxon>Gnathifera</taxon>
        <taxon>Rotifera</taxon>
        <taxon>Eurotatoria</taxon>
        <taxon>Bdelloidea</taxon>
        <taxon>Philodinida</taxon>
        <taxon>Philodinidae</taxon>
        <taxon>Rotaria</taxon>
    </lineage>
</organism>
<dbReference type="Proteomes" id="UP000663870">
    <property type="component" value="Unassembled WGS sequence"/>
</dbReference>
<feature type="region of interest" description="Disordered" evidence="6">
    <location>
        <begin position="1"/>
        <end position="20"/>
    </location>
</feature>
<keyword evidence="2" id="KW-0813">Transport</keyword>
<dbReference type="PANTHER" id="PTHR43791">
    <property type="entry name" value="PERMEASE-RELATED"/>
    <property type="match status" value="1"/>
</dbReference>
<feature type="domain" description="Major facilitator superfamily (MFS) profile" evidence="8">
    <location>
        <begin position="35"/>
        <end position="452"/>
    </location>
</feature>
<gene>
    <name evidence="11" type="ORF">JXQ802_LOCUS10276</name>
    <name evidence="10" type="ORF">JXQ802_LOCUS9936</name>
    <name evidence="9" type="ORF">PYM288_LOCUS9545</name>
</gene>
<keyword evidence="3 7" id="KW-0812">Transmembrane</keyword>
<evidence type="ECO:0000256" key="1">
    <source>
        <dbReference type="ARBA" id="ARBA00004141"/>
    </source>
</evidence>
<evidence type="ECO:0000313" key="10">
    <source>
        <dbReference type="EMBL" id="CAF0917204.1"/>
    </source>
</evidence>
<dbReference type="SUPFAM" id="SSF103473">
    <property type="entry name" value="MFS general substrate transporter"/>
    <property type="match status" value="1"/>
</dbReference>
<comment type="caution">
    <text evidence="10">The sequence shown here is derived from an EMBL/GenBank/DDBJ whole genome shotgun (WGS) entry which is preliminary data.</text>
</comment>
<evidence type="ECO:0000256" key="5">
    <source>
        <dbReference type="ARBA" id="ARBA00023136"/>
    </source>
</evidence>
<dbReference type="InterPro" id="IPR036259">
    <property type="entry name" value="MFS_trans_sf"/>
</dbReference>
<sequence length="482" mass="54839">MASENKNKRSSIDQHDDKEMRKQKQALTRKLDLHILPLLSIIYLNSYMIRSNIANAKLVNLEDDLQLTSDEYQWALSIFFFGYVLFEVPSNIVLRRWQPSRWLSIIHIFLGIAAICMGAVKNAAGLLVCRFFLGIFEAGLFPGIIYFISLWYSKKQQAIRIGLFWSFSALSGAFSGVLAYGISRISSAKLAQWRLIFILEGAPTFILALCCWFLLPNSPEKAKFLNDQERQLEIDRLAKDAGPIKKDKFSWSQVLSVFIDWKTYIYAIIYITGTIATQGITLSLPTIINNLGEWTPFQAQLLTIPPYMAAFFAILIVSYSSDHFMERSLHCSISNLWSICGFLILMLIDQKRVGVLYVGIIFAAIGTYANVSLKIAWFNNNFASLTRRAIAVAVIVSIGTSGGAIAGQIYQAKQKPRYFIGHTISFCCVVLQTTLIIILRFILMIINHRRKRMNDEQIKQQVEKYGGEEFVGDHHPKFRYTL</sequence>
<evidence type="ECO:0000256" key="4">
    <source>
        <dbReference type="ARBA" id="ARBA00022989"/>
    </source>
</evidence>